<dbReference type="InterPro" id="IPR000182">
    <property type="entry name" value="GNAT_dom"/>
</dbReference>
<dbReference type="Proteomes" id="UP000037962">
    <property type="component" value="Unassembled WGS sequence"/>
</dbReference>
<feature type="domain" description="N-acetyltransferase" evidence="1">
    <location>
        <begin position="6"/>
        <end position="203"/>
    </location>
</feature>
<evidence type="ECO:0000313" key="2">
    <source>
        <dbReference type="EMBL" id="KPG21994.1"/>
    </source>
</evidence>
<protein>
    <recommendedName>
        <fullName evidence="1">N-acetyltransferase domain-containing protein</fullName>
    </recommendedName>
</protein>
<dbReference type="PROSITE" id="PS51186">
    <property type="entry name" value="GNAT"/>
    <property type="match status" value="1"/>
</dbReference>
<name>A0ABR5LJ70_9MYCO</name>
<dbReference type="Pfam" id="PF13508">
    <property type="entry name" value="Acetyltransf_7"/>
    <property type="match status" value="1"/>
</dbReference>
<dbReference type="InterPro" id="IPR016181">
    <property type="entry name" value="Acyl_CoA_acyltransferase"/>
</dbReference>
<gene>
    <name evidence="2" type="ORF">AN912_29235</name>
</gene>
<reference evidence="2 3" key="1">
    <citation type="submission" date="2015-09" db="EMBL/GenBank/DDBJ databases">
        <title>Genome Sequences of Mycobacterium immunogenum Isolates, Recuperated from a Chloraminated Drinking Water Distribution System Simulator Subjected to Episodes of Nitrification.</title>
        <authorList>
            <person name="Gomez-Alvarez V."/>
            <person name="Revetta R.P."/>
        </authorList>
    </citation>
    <scope>NUCLEOTIDE SEQUENCE [LARGE SCALE GENOMIC DNA]</scope>
    <source>
        <strain evidence="2 3">H076</strain>
    </source>
</reference>
<dbReference type="SUPFAM" id="SSF55729">
    <property type="entry name" value="Acyl-CoA N-acyltransferases (Nat)"/>
    <property type="match status" value="1"/>
</dbReference>
<dbReference type="CDD" id="cd04301">
    <property type="entry name" value="NAT_SF"/>
    <property type="match status" value="1"/>
</dbReference>
<dbReference type="Gene3D" id="3.40.630.30">
    <property type="match status" value="1"/>
</dbReference>
<keyword evidence="3" id="KW-1185">Reference proteome</keyword>
<dbReference type="RefSeq" id="WP_049233178.1">
    <property type="nucleotide sequence ID" value="NZ_LJFS01000069.1"/>
</dbReference>
<evidence type="ECO:0000313" key="3">
    <source>
        <dbReference type="Proteomes" id="UP000037962"/>
    </source>
</evidence>
<evidence type="ECO:0000259" key="1">
    <source>
        <dbReference type="PROSITE" id="PS51186"/>
    </source>
</evidence>
<dbReference type="EMBL" id="LJFS01000069">
    <property type="protein sequence ID" value="KPG21994.1"/>
    <property type="molecule type" value="Genomic_DNA"/>
</dbReference>
<comment type="caution">
    <text evidence="2">The sequence shown here is derived from an EMBL/GenBank/DDBJ whole genome shotgun (WGS) entry which is preliminary data.</text>
</comment>
<proteinExistence type="predicted"/>
<sequence>MAKHRITVQPASEAELADLAAWFKVVNPGSIKEPDAMFTGGFVEAAASGVLGSSLNRGWDTLTEMLAHSELGDQRLSRTLVLSARRDGQTAGMLLAGPPVALYNRVMRTTVSYPEQTVQRMHIAFMAGLWKLDILAVAPEHRGRGLGARLVRRSLDIARKSKVEMLYGQFHAQEELGGFYAGLGFTIPAPGEPISVLTDFPISVQTAADEVSFHQKVGAPVRMAR</sequence>
<organism evidence="2 3">
    <name type="scientific">Mycobacteroides immunogenum</name>
    <dbReference type="NCBI Taxonomy" id="83262"/>
    <lineage>
        <taxon>Bacteria</taxon>
        <taxon>Bacillati</taxon>
        <taxon>Actinomycetota</taxon>
        <taxon>Actinomycetes</taxon>
        <taxon>Mycobacteriales</taxon>
        <taxon>Mycobacteriaceae</taxon>
        <taxon>Mycobacteroides</taxon>
    </lineage>
</organism>
<accession>A0ABR5LJ70</accession>